<evidence type="ECO:0000313" key="5">
    <source>
        <dbReference type="Proteomes" id="UP000235371"/>
    </source>
</evidence>
<keyword evidence="2" id="KW-0539">Nucleus</keyword>
<sequence length="286" mass="31897">MQELKFRRKSSTCPVPNSNGLSVLHRGLAAPLPVPGSPPTPAHTGSVNSDDSSNSPPVWPQSQSFLLPKQDVFEFQHFEASTQHYPIRVKPPAPLLLPQPSISNSNHNYAMSDGNQNNASDRRGSNSSNNDNMTPGSRRKAQNRVAQRAFRGHRNSTLKTSKLRSPPLQKDSDSVFEGNERIKLQLQKITIENTILKERAAHWHRGGSKPLPMLHAHENKTLSHRIVTSNARERLLAPSAAWDCIFTHPLSTRGRVNIGDMSERLKRVARCDRQWPIITSGSDKLL</sequence>
<dbReference type="InterPro" id="IPR050936">
    <property type="entry name" value="AP-1-like"/>
</dbReference>
<evidence type="ECO:0000256" key="3">
    <source>
        <dbReference type="SAM" id="MobiDB-lite"/>
    </source>
</evidence>
<dbReference type="GO" id="GO:0000976">
    <property type="term" value="F:transcription cis-regulatory region binding"/>
    <property type="evidence" value="ECO:0007669"/>
    <property type="project" value="InterPro"/>
</dbReference>
<dbReference type="EMBL" id="KZ613791">
    <property type="protein sequence ID" value="PMD60229.1"/>
    <property type="molecule type" value="Genomic_DNA"/>
</dbReference>
<protein>
    <recommendedName>
        <fullName evidence="6">BZIP domain-containing protein</fullName>
    </recommendedName>
</protein>
<dbReference type="PANTHER" id="PTHR40621">
    <property type="entry name" value="TRANSCRIPTION FACTOR KAPC-RELATED"/>
    <property type="match status" value="1"/>
</dbReference>
<feature type="compositionally biased region" description="Basic residues" evidence="3">
    <location>
        <begin position="1"/>
        <end position="10"/>
    </location>
</feature>
<dbReference type="OrthoDB" id="4940293at2759"/>
<feature type="region of interest" description="Disordered" evidence="3">
    <location>
        <begin position="96"/>
        <end position="176"/>
    </location>
</feature>
<reference evidence="4 5" key="1">
    <citation type="submission" date="2016-04" db="EMBL/GenBank/DDBJ databases">
        <title>A degradative enzymes factory behind the ericoid mycorrhizal symbiosis.</title>
        <authorList>
            <consortium name="DOE Joint Genome Institute"/>
            <person name="Martino E."/>
            <person name="Morin E."/>
            <person name="Grelet G."/>
            <person name="Kuo A."/>
            <person name="Kohler A."/>
            <person name="Daghino S."/>
            <person name="Barry K."/>
            <person name="Choi C."/>
            <person name="Cichocki N."/>
            <person name="Clum A."/>
            <person name="Copeland A."/>
            <person name="Hainaut M."/>
            <person name="Haridas S."/>
            <person name="Labutti K."/>
            <person name="Lindquist E."/>
            <person name="Lipzen A."/>
            <person name="Khouja H.-R."/>
            <person name="Murat C."/>
            <person name="Ohm R."/>
            <person name="Olson A."/>
            <person name="Spatafora J."/>
            <person name="Veneault-Fourrey C."/>
            <person name="Henrissat B."/>
            <person name="Grigoriev I."/>
            <person name="Martin F."/>
            <person name="Perotto S."/>
        </authorList>
    </citation>
    <scope>NUCLEOTIDE SEQUENCE [LARGE SCALE GENOMIC DNA]</scope>
    <source>
        <strain evidence="4 5">E</strain>
    </source>
</reference>
<dbReference type="InParanoid" id="A0A2J6TB24"/>
<dbReference type="GO" id="GO:0090575">
    <property type="term" value="C:RNA polymerase II transcription regulator complex"/>
    <property type="evidence" value="ECO:0007669"/>
    <property type="project" value="TreeGrafter"/>
</dbReference>
<accession>A0A2J6TB24</accession>
<comment type="subcellular location">
    <subcellularLocation>
        <location evidence="1">Nucleus</location>
    </subcellularLocation>
</comment>
<feature type="compositionally biased region" description="Pro residues" evidence="3">
    <location>
        <begin position="32"/>
        <end position="41"/>
    </location>
</feature>
<evidence type="ECO:0000256" key="2">
    <source>
        <dbReference type="ARBA" id="ARBA00023242"/>
    </source>
</evidence>
<proteinExistence type="predicted"/>
<gene>
    <name evidence="4" type="ORF">K444DRAFT_643150</name>
</gene>
<dbReference type="STRING" id="1095630.A0A2J6TB24"/>
<dbReference type="GeneID" id="36592905"/>
<dbReference type="Gene3D" id="1.10.238.100">
    <property type="entry name" value="YAP1 redox domain. Chain B"/>
    <property type="match status" value="1"/>
</dbReference>
<dbReference type="RefSeq" id="XP_024737133.1">
    <property type="nucleotide sequence ID" value="XM_024884828.1"/>
</dbReference>
<dbReference type="Proteomes" id="UP000235371">
    <property type="component" value="Unassembled WGS sequence"/>
</dbReference>
<evidence type="ECO:0008006" key="6">
    <source>
        <dbReference type="Google" id="ProtNLM"/>
    </source>
</evidence>
<feature type="region of interest" description="Disordered" evidence="3">
    <location>
        <begin position="1"/>
        <end position="62"/>
    </location>
</feature>
<dbReference type="GO" id="GO:0001228">
    <property type="term" value="F:DNA-binding transcription activator activity, RNA polymerase II-specific"/>
    <property type="evidence" value="ECO:0007669"/>
    <property type="project" value="TreeGrafter"/>
</dbReference>
<dbReference type="PANTHER" id="PTHR40621:SF8">
    <property type="entry name" value="AP-1-LIKE TRANSCRIPTION FACTOR YAP3"/>
    <property type="match status" value="1"/>
</dbReference>
<feature type="compositionally biased region" description="Polar residues" evidence="3">
    <location>
        <begin position="100"/>
        <end position="116"/>
    </location>
</feature>
<dbReference type="Gene3D" id="1.20.5.170">
    <property type="match status" value="1"/>
</dbReference>
<dbReference type="AlphaFoldDB" id="A0A2J6TB24"/>
<feature type="compositionally biased region" description="Polar residues" evidence="3">
    <location>
        <begin position="11"/>
        <end position="21"/>
    </location>
</feature>
<keyword evidence="5" id="KW-1185">Reference proteome</keyword>
<organism evidence="4 5">
    <name type="scientific">Hyaloscypha bicolor E</name>
    <dbReference type="NCBI Taxonomy" id="1095630"/>
    <lineage>
        <taxon>Eukaryota</taxon>
        <taxon>Fungi</taxon>
        <taxon>Dikarya</taxon>
        <taxon>Ascomycota</taxon>
        <taxon>Pezizomycotina</taxon>
        <taxon>Leotiomycetes</taxon>
        <taxon>Helotiales</taxon>
        <taxon>Hyaloscyphaceae</taxon>
        <taxon>Hyaloscypha</taxon>
        <taxon>Hyaloscypha bicolor</taxon>
    </lineage>
</organism>
<feature type="compositionally biased region" description="Low complexity" evidence="3">
    <location>
        <begin position="46"/>
        <end position="56"/>
    </location>
</feature>
<evidence type="ECO:0000313" key="4">
    <source>
        <dbReference type="EMBL" id="PMD60229.1"/>
    </source>
</evidence>
<evidence type="ECO:0000256" key="1">
    <source>
        <dbReference type="ARBA" id="ARBA00004123"/>
    </source>
</evidence>
<dbReference type="FunCoup" id="A0A2J6TB24">
    <property type="interactions" value="275"/>
</dbReference>
<name>A0A2J6TB24_9HELO</name>